<dbReference type="Proteomes" id="UP000800093">
    <property type="component" value="Unassembled WGS sequence"/>
</dbReference>
<accession>A0A9P4N8Y6</accession>
<dbReference type="EMBL" id="ML986593">
    <property type="protein sequence ID" value="KAF2267236.1"/>
    <property type="molecule type" value="Genomic_DNA"/>
</dbReference>
<sequence>MHSPSLTIFLLLTLLNSSLAWPSNTLALQNRGRHEHNDTSNCNSINHTCHQLRKLTQLTELASNQTQLSALVVSGQLDEGKVAEIQQNAAKANAILQAMQANSTLVDECAVVDAHLQVVHECKQMAKLTKFVELGNNQTAMQEIMPKIGNGTRAERFMENFVDATAKLQELQSNATLTGLCKGELNGTTSKDAFK</sequence>
<feature type="chain" id="PRO_5040408128" evidence="1">
    <location>
        <begin position="21"/>
        <end position="195"/>
    </location>
</feature>
<dbReference type="OrthoDB" id="5243723at2759"/>
<evidence type="ECO:0000313" key="3">
    <source>
        <dbReference type="Proteomes" id="UP000800093"/>
    </source>
</evidence>
<keyword evidence="1" id="KW-0732">Signal</keyword>
<name>A0A9P4N8Y6_9PLEO</name>
<feature type="signal peptide" evidence="1">
    <location>
        <begin position="1"/>
        <end position="20"/>
    </location>
</feature>
<keyword evidence="3" id="KW-1185">Reference proteome</keyword>
<comment type="caution">
    <text evidence="2">The sequence shown here is derived from an EMBL/GenBank/DDBJ whole genome shotgun (WGS) entry which is preliminary data.</text>
</comment>
<proteinExistence type="predicted"/>
<gene>
    <name evidence="2" type="ORF">CC78DRAFT_541892</name>
</gene>
<organism evidence="2 3">
    <name type="scientific">Lojkania enalia</name>
    <dbReference type="NCBI Taxonomy" id="147567"/>
    <lineage>
        <taxon>Eukaryota</taxon>
        <taxon>Fungi</taxon>
        <taxon>Dikarya</taxon>
        <taxon>Ascomycota</taxon>
        <taxon>Pezizomycotina</taxon>
        <taxon>Dothideomycetes</taxon>
        <taxon>Pleosporomycetidae</taxon>
        <taxon>Pleosporales</taxon>
        <taxon>Pleosporales incertae sedis</taxon>
        <taxon>Lojkania</taxon>
    </lineage>
</organism>
<evidence type="ECO:0000256" key="1">
    <source>
        <dbReference type="SAM" id="SignalP"/>
    </source>
</evidence>
<reference evidence="3" key="1">
    <citation type="journal article" date="2020" name="Stud. Mycol.">
        <title>101 Dothideomycetes genomes: A test case for predicting lifestyles and emergence of pathogens.</title>
        <authorList>
            <person name="Haridas S."/>
            <person name="Albert R."/>
            <person name="Binder M."/>
            <person name="Bloem J."/>
            <person name="LaButti K."/>
            <person name="Salamov A."/>
            <person name="Andreopoulos B."/>
            <person name="Baker S."/>
            <person name="Barry K."/>
            <person name="Bills G."/>
            <person name="Bluhm B."/>
            <person name="Cannon C."/>
            <person name="Castanera R."/>
            <person name="Culley D."/>
            <person name="Daum C."/>
            <person name="Ezra D."/>
            <person name="Gonzalez J."/>
            <person name="Henrissat B."/>
            <person name="Kuo A."/>
            <person name="Liang C."/>
            <person name="Lipzen A."/>
            <person name="Lutzoni F."/>
            <person name="Magnuson J."/>
            <person name="Mondo S."/>
            <person name="Nolan M."/>
            <person name="Ohm R."/>
            <person name="Pangilinan J."/>
            <person name="Park H.-J."/>
            <person name="Ramirez L."/>
            <person name="Alfaro M."/>
            <person name="Sun H."/>
            <person name="Tritt A."/>
            <person name="Yoshinaga Y."/>
            <person name="Zwiers L.-H."/>
            <person name="Turgeon B."/>
            <person name="Goodwin S."/>
            <person name="Spatafora J."/>
            <person name="Crous P."/>
            <person name="Grigoriev I."/>
        </authorList>
    </citation>
    <scope>NUCLEOTIDE SEQUENCE [LARGE SCALE GENOMIC DNA]</scope>
    <source>
        <strain evidence="3">CBS 304.66</strain>
    </source>
</reference>
<dbReference type="AlphaFoldDB" id="A0A9P4N8Y6"/>
<protein>
    <submittedName>
        <fullName evidence="2">Uncharacterized protein</fullName>
    </submittedName>
</protein>
<evidence type="ECO:0000313" key="2">
    <source>
        <dbReference type="EMBL" id="KAF2267236.1"/>
    </source>
</evidence>